<dbReference type="EMBL" id="JAPFFF010000009">
    <property type="protein sequence ID" value="KAK8882963.1"/>
    <property type="molecule type" value="Genomic_DNA"/>
</dbReference>
<feature type="transmembrane region" description="Helical" evidence="1">
    <location>
        <begin position="371"/>
        <end position="390"/>
    </location>
</feature>
<proteinExistence type="predicted"/>
<evidence type="ECO:0000256" key="1">
    <source>
        <dbReference type="SAM" id="Phobius"/>
    </source>
</evidence>
<organism evidence="2 3">
    <name type="scientific">Tritrichomonas musculus</name>
    <dbReference type="NCBI Taxonomy" id="1915356"/>
    <lineage>
        <taxon>Eukaryota</taxon>
        <taxon>Metamonada</taxon>
        <taxon>Parabasalia</taxon>
        <taxon>Tritrichomonadida</taxon>
        <taxon>Tritrichomonadidae</taxon>
        <taxon>Tritrichomonas</taxon>
    </lineage>
</organism>
<name>A0ABR2JWW0_9EUKA</name>
<keyword evidence="1" id="KW-1133">Transmembrane helix</keyword>
<dbReference type="Proteomes" id="UP001470230">
    <property type="component" value="Unassembled WGS sequence"/>
</dbReference>
<accession>A0ABR2JWW0</accession>
<gene>
    <name evidence="2" type="ORF">M9Y10_045610</name>
</gene>
<sequence>MEIKSLSLRKRVMIFFHSNKAISDFDIQLRNQWDIFVLSLEKNKKEGTLDVNFEENSEFCEFYLIKEKELPCFIVLDHQTISLFTKKDIVEAFNSKNLSLAQTDNQIHDSGNVQTVFYHLLLNYKEKNLLSTVCPSFNPKSSNYPALVFHLKDFQQCKKIRKYKVFLPQISDHIYFSKEVSAGVFYYYHNENDYIIQKITKSKSLKIIRGYSFFPFDSFWSLPDIRQIKERRVAFIVYSSKCKYPLFDSITTNNQTNEKLDTQEIENKKLRNMIYNLSDYFWKDIVFNKMTLDAFNMLDVKMNESDTPFIFVTNLKKSKFIIIHNVSIYNQERITTILKQIRRGLYDTEMKLTFFPILSVFYENTRTLKNTLCFTFVALNVVAFTTFIIVRKASFCINPENEINYRRRRKF</sequence>
<keyword evidence="1" id="KW-0812">Transmembrane</keyword>
<evidence type="ECO:0008006" key="4">
    <source>
        <dbReference type="Google" id="ProtNLM"/>
    </source>
</evidence>
<comment type="caution">
    <text evidence="2">The sequence shown here is derived from an EMBL/GenBank/DDBJ whole genome shotgun (WGS) entry which is preliminary data.</text>
</comment>
<evidence type="ECO:0000313" key="3">
    <source>
        <dbReference type="Proteomes" id="UP001470230"/>
    </source>
</evidence>
<keyword evidence="3" id="KW-1185">Reference proteome</keyword>
<keyword evidence="1" id="KW-0472">Membrane</keyword>
<protein>
    <recommendedName>
        <fullName evidence="4">Protein disulfide isomerase</fullName>
    </recommendedName>
</protein>
<reference evidence="2 3" key="1">
    <citation type="submission" date="2024-04" db="EMBL/GenBank/DDBJ databases">
        <title>Tritrichomonas musculus Genome.</title>
        <authorList>
            <person name="Alves-Ferreira E."/>
            <person name="Grigg M."/>
            <person name="Lorenzi H."/>
            <person name="Galac M."/>
        </authorList>
    </citation>
    <scope>NUCLEOTIDE SEQUENCE [LARGE SCALE GENOMIC DNA]</scope>
    <source>
        <strain evidence="2 3">EAF2021</strain>
    </source>
</reference>
<evidence type="ECO:0000313" key="2">
    <source>
        <dbReference type="EMBL" id="KAK8882963.1"/>
    </source>
</evidence>